<evidence type="ECO:0000256" key="2">
    <source>
        <dbReference type="ARBA" id="ARBA00022552"/>
    </source>
</evidence>
<protein>
    <recommendedName>
        <fullName evidence="6">Ribosomal RNA small subunit methyltransferase H</fullName>
        <ecNumber evidence="6">2.1.1.199</ecNumber>
    </recommendedName>
    <alternativeName>
        <fullName evidence="6">16S rRNA m(4)C1402 methyltransferase</fullName>
    </alternativeName>
    <alternativeName>
        <fullName evidence="6">rRNA (cytosine-N(4)-)-methyltransferase RsmH</fullName>
    </alternativeName>
</protein>
<dbReference type="EC" id="2.1.1.199" evidence="6"/>
<feature type="binding site" evidence="6">
    <location>
        <position position="117"/>
    </location>
    <ligand>
        <name>S-adenosyl-L-methionine</name>
        <dbReference type="ChEBI" id="CHEBI:59789"/>
    </ligand>
</feature>
<reference evidence="8" key="1">
    <citation type="submission" date="2018-10" db="EMBL/GenBank/DDBJ databases">
        <title>Acidithiobacillus sulfuriphilus sp. nov.: an extremely acidophilic sulfur-oxidizing chemolithotroph isolated from a neutral pH environment.</title>
        <authorList>
            <person name="Falagan C."/>
            <person name="Moya-Beltran A."/>
            <person name="Quatrini R."/>
            <person name="Johnson D.B."/>
        </authorList>
    </citation>
    <scope>NUCLEOTIDE SEQUENCE [LARGE SCALE GENOMIC DNA]</scope>
    <source>
        <strain evidence="8">CJ-2</strain>
    </source>
</reference>
<evidence type="ECO:0000256" key="6">
    <source>
        <dbReference type="HAMAP-Rule" id="MF_01007"/>
    </source>
</evidence>
<feature type="binding site" evidence="6">
    <location>
        <begin position="50"/>
        <end position="52"/>
    </location>
    <ligand>
        <name>S-adenosyl-L-methionine</name>
        <dbReference type="ChEBI" id="CHEBI:59789"/>
    </ligand>
</feature>
<comment type="caution">
    <text evidence="8">The sequence shown here is derived from an EMBL/GenBank/DDBJ whole genome shotgun (WGS) entry which is preliminary data.</text>
</comment>
<comment type="subcellular location">
    <subcellularLocation>
        <location evidence="6">Cytoplasm</location>
    </subcellularLocation>
</comment>
<feature type="binding site" evidence="6">
    <location>
        <position position="124"/>
    </location>
    <ligand>
        <name>S-adenosyl-L-methionine</name>
        <dbReference type="ChEBI" id="CHEBI:59789"/>
    </ligand>
</feature>
<feature type="binding site" evidence="6">
    <location>
        <position position="70"/>
    </location>
    <ligand>
        <name>S-adenosyl-L-methionine</name>
        <dbReference type="ChEBI" id="CHEBI:59789"/>
    </ligand>
</feature>
<dbReference type="GO" id="GO:0005737">
    <property type="term" value="C:cytoplasm"/>
    <property type="evidence" value="ECO:0007669"/>
    <property type="project" value="UniProtKB-SubCell"/>
</dbReference>
<dbReference type="GO" id="GO:0071424">
    <property type="term" value="F:rRNA (cytosine-N4-)-methyltransferase activity"/>
    <property type="evidence" value="ECO:0007669"/>
    <property type="project" value="UniProtKB-UniRule"/>
</dbReference>
<feature type="binding site" evidence="6">
    <location>
        <position position="96"/>
    </location>
    <ligand>
        <name>S-adenosyl-L-methionine</name>
        <dbReference type="ChEBI" id="CHEBI:59789"/>
    </ligand>
</feature>
<keyword evidence="4 6" id="KW-0808">Transferase</keyword>
<comment type="similarity">
    <text evidence="1 6">Belongs to the methyltransferase superfamily. RsmH family.</text>
</comment>
<comment type="catalytic activity">
    <reaction evidence="6">
        <text>cytidine(1402) in 16S rRNA + S-adenosyl-L-methionine = N(4)-methylcytidine(1402) in 16S rRNA + S-adenosyl-L-homocysteine + H(+)</text>
        <dbReference type="Rhea" id="RHEA:42928"/>
        <dbReference type="Rhea" id="RHEA-COMP:10286"/>
        <dbReference type="Rhea" id="RHEA-COMP:10287"/>
        <dbReference type="ChEBI" id="CHEBI:15378"/>
        <dbReference type="ChEBI" id="CHEBI:57856"/>
        <dbReference type="ChEBI" id="CHEBI:59789"/>
        <dbReference type="ChEBI" id="CHEBI:74506"/>
        <dbReference type="ChEBI" id="CHEBI:82748"/>
        <dbReference type="EC" id="2.1.1.199"/>
    </reaction>
</comment>
<evidence type="ECO:0000256" key="7">
    <source>
        <dbReference type="SAM" id="MobiDB-lite"/>
    </source>
</evidence>
<proteinExistence type="inferred from homology"/>
<dbReference type="Pfam" id="PF01795">
    <property type="entry name" value="Methyltransf_5"/>
    <property type="match status" value="1"/>
</dbReference>
<comment type="function">
    <text evidence="6">Specifically methylates the N4 position of cytidine in position 1402 (C1402) of 16S rRNA.</text>
</comment>
<dbReference type="Gene3D" id="1.10.150.170">
    <property type="entry name" value="Putative methyltransferase TM0872, insert domain"/>
    <property type="match status" value="1"/>
</dbReference>
<dbReference type="Gene3D" id="3.40.50.150">
    <property type="entry name" value="Vaccinia Virus protein VP39"/>
    <property type="match status" value="1"/>
</dbReference>
<evidence type="ECO:0000256" key="1">
    <source>
        <dbReference type="ARBA" id="ARBA00010396"/>
    </source>
</evidence>
<evidence type="ECO:0000256" key="5">
    <source>
        <dbReference type="ARBA" id="ARBA00022691"/>
    </source>
</evidence>
<dbReference type="PANTHER" id="PTHR11265">
    <property type="entry name" value="S-ADENOSYL-METHYLTRANSFERASE MRAW"/>
    <property type="match status" value="1"/>
</dbReference>
<dbReference type="PANTHER" id="PTHR11265:SF0">
    <property type="entry name" value="12S RRNA N4-METHYLCYTIDINE METHYLTRANSFERASE"/>
    <property type="match status" value="1"/>
</dbReference>
<dbReference type="AlphaFoldDB" id="A0A3M8QQW5"/>
<sequence length="333" mass="36622">MILPPWAIWFYKEAFVDEDSAHVPVLLEAVLAALAPAPGAWCVDVTGGRGGHSATLLARLGTTGRLLILDRDPQAVAFLVQRFGDDARVTVRRAAFSHLAEVLAGEGWDGVDAILADLGVSSPQLDEAQRGFSFLRDGPLDMRMDPEAGMSAATWLAAAEEREISTVLRDYGEERFARPIARAICRRRAVAPITRTGDLAEIIATVLPRREPGQHPATRSFQGIRIYINEELAELERFLPQAMAALRPGGRLAVISFHSLEDRIVKRFMRADAFRPAPGLPLREDQLPPLPWHAVGKAQRAGEEESRRNPRARSAVLRVAEKSLEGVPCVVRR</sequence>
<dbReference type="InterPro" id="IPR002903">
    <property type="entry name" value="RsmH"/>
</dbReference>
<dbReference type="HAMAP" id="MF_01007">
    <property type="entry name" value="16SrRNA_methyltr_H"/>
    <property type="match status" value="1"/>
</dbReference>
<dbReference type="InterPro" id="IPR023397">
    <property type="entry name" value="SAM-dep_MeTrfase_MraW_recog"/>
</dbReference>
<keyword evidence="2 6" id="KW-0698">rRNA processing</keyword>
<keyword evidence="6" id="KW-0963">Cytoplasm</keyword>
<evidence type="ECO:0000256" key="3">
    <source>
        <dbReference type="ARBA" id="ARBA00022603"/>
    </source>
</evidence>
<dbReference type="PIRSF" id="PIRSF004486">
    <property type="entry name" value="MraW"/>
    <property type="match status" value="1"/>
</dbReference>
<keyword evidence="3 6" id="KW-0489">Methyltransferase</keyword>
<feature type="region of interest" description="Disordered" evidence="7">
    <location>
        <begin position="295"/>
        <end position="314"/>
    </location>
</feature>
<evidence type="ECO:0000256" key="4">
    <source>
        <dbReference type="ARBA" id="ARBA00022679"/>
    </source>
</evidence>
<evidence type="ECO:0000313" key="8">
    <source>
        <dbReference type="EMBL" id="RNF57882.1"/>
    </source>
</evidence>
<dbReference type="InterPro" id="IPR029063">
    <property type="entry name" value="SAM-dependent_MTases_sf"/>
</dbReference>
<gene>
    <name evidence="6 8" type="primary">rsmH</name>
    <name evidence="8" type="ORF">EC580_13915</name>
</gene>
<dbReference type="SUPFAM" id="SSF53335">
    <property type="entry name" value="S-adenosyl-L-methionine-dependent methyltransferases"/>
    <property type="match status" value="1"/>
</dbReference>
<keyword evidence="5 6" id="KW-0949">S-adenosyl-L-methionine</keyword>
<dbReference type="GO" id="GO:0070475">
    <property type="term" value="P:rRNA base methylation"/>
    <property type="evidence" value="ECO:0007669"/>
    <property type="project" value="UniProtKB-UniRule"/>
</dbReference>
<organism evidence="8">
    <name type="scientific">Acidithiobacillus sulfuriphilus</name>
    <dbReference type="NCBI Taxonomy" id="1867749"/>
    <lineage>
        <taxon>Bacteria</taxon>
        <taxon>Pseudomonadati</taxon>
        <taxon>Pseudomonadota</taxon>
        <taxon>Acidithiobacillia</taxon>
        <taxon>Acidithiobacillales</taxon>
        <taxon>Acidithiobacillaceae</taxon>
        <taxon>Acidithiobacillus</taxon>
    </lineage>
</organism>
<name>A0A3M8QQW5_9PROT</name>
<dbReference type="NCBIfam" id="TIGR00006">
    <property type="entry name" value="16S rRNA (cytosine(1402)-N(4))-methyltransferase RsmH"/>
    <property type="match status" value="1"/>
</dbReference>
<accession>A0A3M8QQW5</accession>
<dbReference type="OrthoDB" id="5289319at2"/>
<dbReference type="EMBL" id="RIZI01000194">
    <property type="protein sequence ID" value="RNF57882.1"/>
    <property type="molecule type" value="Genomic_DNA"/>
</dbReference>
<dbReference type="SUPFAM" id="SSF81799">
    <property type="entry name" value="Putative methyltransferase TM0872, insert domain"/>
    <property type="match status" value="1"/>
</dbReference>